<evidence type="ECO:0000259" key="2">
    <source>
        <dbReference type="Pfam" id="PF01872"/>
    </source>
</evidence>
<gene>
    <name evidence="3" type="ORF">HNR10_002494</name>
</gene>
<sequence>MSMTRAHISVSLDGYTAGPDQSPEQPLGAGGERLHDWVVELAAWREPHGMEGGEVNASTPVVTEVQSDVGAVVMGRNMFGGGPGAWDEQNPWTGWWGEEPPFHAPVFVVTHHPREPLEMAGGTTFHFVTEGPAAAVERARRAAGDQDVLVAGGAATVRSCLAAGLVHRLDLALVPLLLGSGTRLFDGVTGPAFEQERVVSAPGVTHLRYRVLS</sequence>
<dbReference type="Pfam" id="PF01872">
    <property type="entry name" value="RibD_C"/>
    <property type="match status" value="1"/>
</dbReference>
<accession>A0A7Z0EM31</accession>
<dbReference type="SUPFAM" id="SSF53597">
    <property type="entry name" value="Dihydrofolate reductase-like"/>
    <property type="match status" value="1"/>
</dbReference>
<dbReference type="AlphaFoldDB" id="A0A7Z0EM31"/>
<dbReference type="PANTHER" id="PTHR38011:SF12">
    <property type="entry name" value="BIFUNCTIONAL DEAMINASE-REDUCTASE DOMAIN PROTEIN"/>
    <property type="match status" value="1"/>
</dbReference>
<dbReference type="Proteomes" id="UP000572051">
    <property type="component" value="Unassembled WGS sequence"/>
</dbReference>
<dbReference type="RefSeq" id="WP_179823298.1">
    <property type="nucleotide sequence ID" value="NZ_JACCFS010000001.1"/>
</dbReference>
<organism evidence="3 4">
    <name type="scientific">Nocardiopsis aegyptia</name>
    <dbReference type="NCBI Taxonomy" id="220378"/>
    <lineage>
        <taxon>Bacteria</taxon>
        <taxon>Bacillati</taxon>
        <taxon>Actinomycetota</taxon>
        <taxon>Actinomycetes</taxon>
        <taxon>Streptosporangiales</taxon>
        <taxon>Nocardiopsidaceae</taxon>
        <taxon>Nocardiopsis</taxon>
    </lineage>
</organism>
<dbReference type="EMBL" id="JACCFS010000001">
    <property type="protein sequence ID" value="NYJ34613.1"/>
    <property type="molecule type" value="Genomic_DNA"/>
</dbReference>
<reference evidence="3 4" key="1">
    <citation type="submission" date="2020-07" db="EMBL/GenBank/DDBJ databases">
        <title>Sequencing the genomes of 1000 actinobacteria strains.</title>
        <authorList>
            <person name="Klenk H.-P."/>
        </authorList>
    </citation>
    <scope>NUCLEOTIDE SEQUENCE [LARGE SCALE GENOMIC DNA]</scope>
    <source>
        <strain evidence="3 4">DSM 44442</strain>
    </source>
</reference>
<evidence type="ECO:0000256" key="1">
    <source>
        <dbReference type="SAM" id="MobiDB-lite"/>
    </source>
</evidence>
<evidence type="ECO:0000313" key="4">
    <source>
        <dbReference type="Proteomes" id="UP000572051"/>
    </source>
</evidence>
<proteinExistence type="predicted"/>
<evidence type="ECO:0000313" key="3">
    <source>
        <dbReference type="EMBL" id="NYJ34613.1"/>
    </source>
</evidence>
<feature type="region of interest" description="Disordered" evidence="1">
    <location>
        <begin position="10"/>
        <end position="30"/>
    </location>
</feature>
<dbReference type="InterPro" id="IPR050765">
    <property type="entry name" value="Riboflavin_Biosynth_HTPR"/>
</dbReference>
<keyword evidence="4" id="KW-1185">Reference proteome</keyword>
<name>A0A7Z0EM31_9ACTN</name>
<dbReference type="InterPro" id="IPR002734">
    <property type="entry name" value="RibDG_C"/>
</dbReference>
<protein>
    <submittedName>
        <fullName evidence="3">Dihydrofolate reductase</fullName>
    </submittedName>
</protein>
<dbReference type="InterPro" id="IPR024072">
    <property type="entry name" value="DHFR-like_dom_sf"/>
</dbReference>
<dbReference type="PANTHER" id="PTHR38011">
    <property type="entry name" value="DIHYDROFOLATE REDUCTASE FAMILY PROTEIN (AFU_ORTHOLOGUE AFUA_8G06820)"/>
    <property type="match status" value="1"/>
</dbReference>
<dbReference type="Gene3D" id="3.40.430.10">
    <property type="entry name" value="Dihydrofolate Reductase, subunit A"/>
    <property type="match status" value="1"/>
</dbReference>
<feature type="domain" description="Bacterial bifunctional deaminase-reductase C-terminal" evidence="2">
    <location>
        <begin position="7"/>
        <end position="190"/>
    </location>
</feature>
<comment type="caution">
    <text evidence="3">The sequence shown here is derived from an EMBL/GenBank/DDBJ whole genome shotgun (WGS) entry which is preliminary data.</text>
</comment>
<dbReference type="GO" id="GO:0009231">
    <property type="term" value="P:riboflavin biosynthetic process"/>
    <property type="evidence" value="ECO:0007669"/>
    <property type="project" value="InterPro"/>
</dbReference>
<dbReference type="GO" id="GO:0008703">
    <property type="term" value="F:5-amino-6-(5-phosphoribosylamino)uracil reductase activity"/>
    <property type="evidence" value="ECO:0007669"/>
    <property type="project" value="InterPro"/>
</dbReference>